<dbReference type="EMBL" id="BMQJ01000023">
    <property type="protein sequence ID" value="GGQ27644.1"/>
    <property type="molecule type" value="Genomic_DNA"/>
</dbReference>
<evidence type="ECO:0000313" key="1">
    <source>
        <dbReference type="EMBL" id="GGQ27644.1"/>
    </source>
</evidence>
<protein>
    <submittedName>
        <fullName evidence="1">Uncharacterized protein</fullName>
    </submittedName>
</protein>
<name>A0ABQ2RI12_9ACTN</name>
<dbReference type="Proteomes" id="UP000611554">
    <property type="component" value="Unassembled WGS sequence"/>
</dbReference>
<proteinExistence type="predicted"/>
<reference evidence="2" key="1">
    <citation type="journal article" date="2019" name="Int. J. Syst. Evol. Microbiol.">
        <title>The Global Catalogue of Microorganisms (GCM) 10K type strain sequencing project: providing services to taxonomists for standard genome sequencing and annotation.</title>
        <authorList>
            <consortium name="The Broad Institute Genomics Platform"/>
            <consortium name="The Broad Institute Genome Sequencing Center for Infectious Disease"/>
            <person name="Wu L."/>
            <person name="Ma J."/>
        </authorList>
    </citation>
    <scope>NUCLEOTIDE SEQUENCE [LARGE SCALE GENOMIC DNA]</scope>
    <source>
        <strain evidence="2">JCM 3115</strain>
    </source>
</reference>
<gene>
    <name evidence="1" type="ORF">GCM10010140_67390</name>
</gene>
<comment type="caution">
    <text evidence="1">The sequence shown here is derived from an EMBL/GenBank/DDBJ whole genome shotgun (WGS) entry which is preliminary data.</text>
</comment>
<keyword evidence="2" id="KW-1185">Reference proteome</keyword>
<evidence type="ECO:0000313" key="2">
    <source>
        <dbReference type="Proteomes" id="UP000611554"/>
    </source>
</evidence>
<organism evidence="1 2">
    <name type="scientific">Streptosporangium pseudovulgare</name>
    <dbReference type="NCBI Taxonomy" id="35765"/>
    <lineage>
        <taxon>Bacteria</taxon>
        <taxon>Bacillati</taxon>
        <taxon>Actinomycetota</taxon>
        <taxon>Actinomycetes</taxon>
        <taxon>Streptosporangiales</taxon>
        <taxon>Streptosporangiaceae</taxon>
        <taxon>Streptosporangium</taxon>
    </lineage>
</organism>
<accession>A0ABQ2RI12</accession>
<sequence length="102" mass="10958">MTNDGVTPAPGEPGMGLRSLRSRLAAVGGELATDPAAFRTELRVPPLLEPETDGDGTRRFTLTMRRGRSEILAGKPVGTRGFNIVEPGTENQVPRRIAAHHM</sequence>